<gene>
    <name evidence="1" type="ORF">F2Q69_00014080</name>
</gene>
<dbReference type="Proteomes" id="UP000712600">
    <property type="component" value="Unassembled WGS sequence"/>
</dbReference>
<name>A0A8S9QZ22_BRACR</name>
<protein>
    <submittedName>
        <fullName evidence="1">Uncharacterized protein</fullName>
    </submittedName>
</protein>
<dbReference type="AlphaFoldDB" id="A0A8S9QZ22"/>
<reference evidence="1" key="1">
    <citation type="submission" date="2019-12" db="EMBL/GenBank/DDBJ databases">
        <title>Genome sequencing and annotation of Brassica cretica.</title>
        <authorList>
            <person name="Studholme D.J."/>
            <person name="Sarris P."/>
        </authorList>
    </citation>
    <scope>NUCLEOTIDE SEQUENCE</scope>
    <source>
        <strain evidence="1">PFS-109/04</strain>
        <tissue evidence="1">Leaf</tissue>
    </source>
</reference>
<accession>A0A8S9QZ22</accession>
<evidence type="ECO:0000313" key="1">
    <source>
        <dbReference type="EMBL" id="KAF3558244.1"/>
    </source>
</evidence>
<evidence type="ECO:0000313" key="2">
    <source>
        <dbReference type="Proteomes" id="UP000712600"/>
    </source>
</evidence>
<comment type="caution">
    <text evidence="1">The sequence shown here is derived from an EMBL/GenBank/DDBJ whole genome shotgun (WGS) entry which is preliminary data.</text>
</comment>
<dbReference type="EMBL" id="QGKX02000996">
    <property type="protein sequence ID" value="KAF3558244.1"/>
    <property type="molecule type" value="Genomic_DNA"/>
</dbReference>
<sequence>MKRRLFDKGLVLNSDGEVNGVSSAAVGLHCIGPVDKSHNLFDPGMICGSHSTVMAAVTSLLSDGIHIGVLVRGRRLEMRTSQQLSITEWSIQAT</sequence>
<proteinExistence type="predicted"/>
<organism evidence="1 2">
    <name type="scientific">Brassica cretica</name>
    <name type="common">Mustard</name>
    <dbReference type="NCBI Taxonomy" id="69181"/>
    <lineage>
        <taxon>Eukaryota</taxon>
        <taxon>Viridiplantae</taxon>
        <taxon>Streptophyta</taxon>
        <taxon>Embryophyta</taxon>
        <taxon>Tracheophyta</taxon>
        <taxon>Spermatophyta</taxon>
        <taxon>Magnoliopsida</taxon>
        <taxon>eudicotyledons</taxon>
        <taxon>Gunneridae</taxon>
        <taxon>Pentapetalae</taxon>
        <taxon>rosids</taxon>
        <taxon>malvids</taxon>
        <taxon>Brassicales</taxon>
        <taxon>Brassicaceae</taxon>
        <taxon>Brassiceae</taxon>
        <taxon>Brassica</taxon>
    </lineage>
</organism>